<dbReference type="Pfam" id="PF08240">
    <property type="entry name" value="ADH_N"/>
    <property type="match status" value="1"/>
</dbReference>
<name>A0A7S1ERZ5_9RHOD</name>
<accession>A0A7S1ERZ5</accession>
<dbReference type="GO" id="GO:0016616">
    <property type="term" value="F:oxidoreductase activity, acting on the CH-OH group of donors, NAD or NADP as acceptor"/>
    <property type="evidence" value="ECO:0007669"/>
    <property type="project" value="InterPro"/>
</dbReference>
<protein>
    <recommendedName>
        <fullName evidence="9">Enoyl reductase (ER) domain-containing protein</fullName>
    </recommendedName>
</protein>
<feature type="domain" description="Alcohol dehydrogenase-like N-terminal" evidence="7">
    <location>
        <begin position="31"/>
        <end position="153"/>
    </location>
</feature>
<keyword evidence="3 5" id="KW-0862">Zinc</keyword>
<keyword evidence="2 5" id="KW-0479">Metal-binding</keyword>
<dbReference type="InterPro" id="IPR013149">
    <property type="entry name" value="ADH-like_C"/>
</dbReference>
<evidence type="ECO:0000259" key="6">
    <source>
        <dbReference type="Pfam" id="PF00107"/>
    </source>
</evidence>
<dbReference type="EMBL" id="HBFP01006513">
    <property type="protein sequence ID" value="CAD8820254.1"/>
    <property type="molecule type" value="Transcribed_RNA"/>
</dbReference>
<dbReference type="InterPro" id="IPR011032">
    <property type="entry name" value="GroES-like_sf"/>
</dbReference>
<dbReference type="Gene3D" id="3.40.50.720">
    <property type="entry name" value="NAD(P)-binding Rossmann-like Domain"/>
    <property type="match status" value="1"/>
</dbReference>
<evidence type="ECO:0000313" key="8">
    <source>
        <dbReference type="EMBL" id="CAD8820254.1"/>
    </source>
</evidence>
<dbReference type="SUPFAM" id="SSF50129">
    <property type="entry name" value="GroES-like"/>
    <property type="match status" value="1"/>
</dbReference>
<gene>
    <name evidence="8" type="ORF">TOLI1172_LOCUS4645</name>
</gene>
<evidence type="ECO:0000256" key="4">
    <source>
        <dbReference type="ARBA" id="ARBA00023002"/>
    </source>
</evidence>
<dbReference type="InterPro" id="IPR036291">
    <property type="entry name" value="NAD(P)-bd_dom_sf"/>
</dbReference>
<dbReference type="CDD" id="cd05283">
    <property type="entry name" value="CAD1"/>
    <property type="match status" value="1"/>
</dbReference>
<proteinExistence type="inferred from homology"/>
<evidence type="ECO:0000256" key="1">
    <source>
        <dbReference type="ARBA" id="ARBA00001947"/>
    </source>
</evidence>
<evidence type="ECO:0000256" key="5">
    <source>
        <dbReference type="RuleBase" id="RU361277"/>
    </source>
</evidence>
<dbReference type="Pfam" id="PF00107">
    <property type="entry name" value="ADH_zinc_N"/>
    <property type="match status" value="1"/>
</dbReference>
<comment type="cofactor">
    <cofactor evidence="1 5">
        <name>Zn(2+)</name>
        <dbReference type="ChEBI" id="CHEBI:29105"/>
    </cofactor>
</comment>
<comment type="similarity">
    <text evidence="5">Belongs to the zinc-containing alcohol dehydrogenase family.</text>
</comment>
<dbReference type="Gene3D" id="3.90.180.10">
    <property type="entry name" value="Medium-chain alcohol dehydrogenases, catalytic domain"/>
    <property type="match status" value="1"/>
</dbReference>
<evidence type="ECO:0008006" key="9">
    <source>
        <dbReference type="Google" id="ProtNLM"/>
    </source>
</evidence>
<dbReference type="InterPro" id="IPR047109">
    <property type="entry name" value="CAD-like"/>
</dbReference>
<dbReference type="PANTHER" id="PTHR42683">
    <property type="entry name" value="ALDEHYDE REDUCTASE"/>
    <property type="match status" value="1"/>
</dbReference>
<dbReference type="InterPro" id="IPR013154">
    <property type="entry name" value="ADH-like_N"/>
</dbReference>
<organism evidence="8">
    <name type="scientific">Timspurckia oligopyrenoides</name>
    <dbReference type="NCBI Taxonomy" id="708627"/>
    <lineage>
        <taxon>Eukaryota</taxon>
        <taxon>Rhodophyta</taxon>
        <taxon>Bangiophyceae</taxon>
        <taxon>Porphyridiales</taxon>
        <taxon>Porphyridiaceae</taxon>
        <taxon>Timspurckia</taxon>
    </lineage>
</organism>
<dbReference type="InterPro" id="IPR002328">
    <property type="entry name" value="ADH_Zn_CS"/>
</dbReference>
<dbReference type="PROSITE" id="PS00059">
    <property type="entry name" value="ADH_ZINC"/>
    <property type="match status" value="1"/>
</dbReference>
<evidence type="ECO:0000259" key="7">
    <source>
        <dbReference type="Pfam" id="PF08240"/>
    </source>
</evidence>
<reference evidence="8" key="1">
    <citation type="submission" date="2021-01" db="EMBL/GenBank/DDBJ databases">
        <authorList>
            <person name="Corre E."/>
            <person name="Pelletier E."/>
            <person name="Niang G."/>
            <person name="Scheremetjew M."/>
            <person name="Finn R."/>
            <person name="Kale V."/>
            <person name="Holt S."/>
            <person name="Cochrane G."/>
            <person name="Meng A."/>
            <person name="Brown T."/>
            <person name="Cohen L."/>
        </authorList>
    </citation>
    <scope>NUCLEOTIDE SEQUENCE</scope>
    <source>
        <strain evidence="8">CCMP3278</strain>
    </source>
</reference>
<evidence type="ECO:0000256" key="3">
    <source>
        <dbReference type="ARBA" id="ARBA00022833"/>
    </source>
</evidence>
<dbReference type="SUPFAM" id="SSF51735">
    <property type="entry name" value="NAD(P)-binding Rossmann-fold domains"/>
    <property type="match status" value="1"/>
</dbReference>
<dbReference type="AlphaFoldDB" id="A0A7S1ERZ5"/>
<sequence length="364" mass="39462">MGKETFGFAAYDKSGSHKPITFQRRDVLASDIEIEIIYTGVCHSDIHSIRAEWSDNPPYPLATGHEIVGKVAAVGSDVKKFKVGDFAAVGCMVDSCGTCEECKNGMEQFCLNSATFTYGSPLRIEGHGCTEHVTQGGYSKTIVVREQFALVVPEKLHDQLAATAPLLCAGITLWNPLETQCGRDLSGKKLGIVGLGGLGHMGVRLGKAMGAHVTVISRSHAKKKEALEGLGADDFVATGVEGELEKVKNSMDFIIDTVSAKHDLAPLIACLSFRGKYIVVGAPEKMQEIHNSWFLYKSISYSGSLIGGVDQTQRMLDFCAEHGVVCDIEMIGFDQIDKAHERVLNADVKYRFVLDVGNYQVPAN</sequence>
<feature type="domain" description="Alcohol dehydrogenase-like C-terminal" evidence="6">
    <location>
        <begin position="197"/>
        <end position="320"/>
    </location>
</feature>
<keyword evidence="4" id="KW-0560">Oxidoreductase</keyword>
<dbReference type="GO" id="GO:0008270">
    <property type="term" value="F:zinc ion binding"/>
    <property type="evidence" value="ECO:0007669"/>
    <property type="project" value="InterPro"/>
</dbReference>
<dbReference type="FunFam" id="3.40.50.720:FF:000022">
    <property type="entry name" value="Cinnamyl alcohol dehydrogenase"/>
    <property type="match status" value="1"/>
</dbReference>
<evidence type="ECO:0000256" key="2">
    <source>
        <dbReference type="ARBA" id="ARBA00022723"/>
    </source>
</evidence>